<keyword evidence="3" id="KW-1185">Reference proteome</keyword>
<evidence type="ECO:0008006" key="4">
    <source>
        <dbReference type="Google" id="ProtNLM"/>
    </source>
</evidence>
<evidence type="ECO:0000256" key="1">
    <source>
        <dbReference type="ARBA" id="ARBA00022729"/>
    </source>
</evidence>
<organism evidence="2 3">
    <name type="scientific">Natronobacterium haloterrestre</name>
    <name type="common">Halobiforma haloterrestris</name>
    <dbReference type="NCBI Taxonomy" id="148448"/>
    <lineage>
        <taxon>Archaea</taxon>
        <taxon>Methanobacteriati</taxon>
        <taxon>Methanobacteriota</taxon>
        <taxon>Stenosarchaea group</taxon>
        <taxon>Halobacteria</taxon>
        <taxon>Halobacteriales</taxon>
        <taxon>Natrialbaceae</taxon>
        <taxon>Natronobacterium</taxon>
    </lineage>
</organism>
<name>A0A1I1IX08_NATHA</name>
<accession>A0A1I1IX08</accession>
<sequence>MNRRQLLTTGSVAMGIVVGCLSTDDEAIGLGESHHLESVALTVDELQLAIRFESARGVTRRSQIGSMFVFLHVTSRNRGDGVADLARVEEFRLSVENDQYEPIHGAGGSVEAYADPVEGTRYEGIDRARPEIRTSGWVAFEIPIDTDVARFSWARGDPSPRYWHLQLDSSADSVPDIRPKTFTAPSSVERHESVSLEIELENRGGTAGEFKQPIVIEPTGEERLLRAELEPGETESVSVTVAQPIDNETPVDRATFVLGDRRTTVEYDVPIRDVGERYVGPDGLSVGVEFYLLPETVERELTDADGTRTYEADGGQLLMIECAVTNEDQVDRTPPSPKAFELLDEHGNSHDLSIVYPAESSVADAEFVRPITAAAYDDGELAPGETESGWILFRTETSVAIDRSRLRWERLDRRRDSDEPVGLTVEWRFSSTTE</sequence>
<protein>
    <recommendedName>
        <fullName evidence="4">DUF4352 domain-containing protein</fullName>
    </recommendedName>
</protein>
<keyword evidence="1" id="KW-0732">Signal</keyword>
<gene>
    <name evidence="2" type="ORF">SAMN05444422_10822</name>
</gene>
<dbReference type="PROSITE" id="PS51257">
    <property type="entry name" value="PROKAR_LIPOPROTEIN"/>
    <property type="match status" value="1"/>
</dbReference>
<dbReference type="Gene3D" id="2.60.40.1240">
    <property type="match status" value="1"/>
</dbReference>
<reference evidence="3" key="1">
    <citation type="submission" date="2016-10" db="EMBL/GenBank/DDBJ databases">
        <authorList>
            <person name="Varghese N."/>
            <person name="Submissions S."/>
        </authorList>
    </citation>
    <scope>NUCLEOTIDE SEQUENCE [LARGE SCALE GENOMIC DNA]</scope>
    <source>
        <strain evidence="3">DSM 13078</strain>
    </source>
</reference>
<evidence type="ECO:0000313" key="3">
    <source>
        <dbReference type="Proteomes" id="UP000199161"/>
    </source>
</evidence>
<dbReference type="AlphaFoldDB" id="A0A1I1IX08"/>
<dbReference type="InterPro" id="IPR029050">
    <property type="entry name" value="Immunoprotect_excell_Ig-like"/>
</dbReference>
<dbReference type="EMBL" id="FOKW01000008">
    <property type="protein sequence ID" value="SFC40786.1"/>
    <property type="molecule type" value="Genomic_DNA"/>
</dbReference>
<proteinExistence type="predicted"/>
<evidence type="ECO:0000313" key="2">
    <source>
        <dbReference type="EMBL" id="SFC40786.1"/>
    </source>
</evidence>
<dbReference type="Proteomes" id="UP000199161">
    <property type="component" value="Unassembled WGS sequence"/>
</dbReference>